<name>A0A1N7KNX9_9FLAO</name>
<dbReference type="Proteomes" id="UP000238314">
    <property type="component" value="Unassembled WGS sequence"/>
</dbReference>
<gene>
    <name evidence="2" type="ORF">B0A70_13260</name>
    <name evidence="3" type="ORF">SAMN05421796_101711</name>
</gene>
<evidence type="ECO:0000313" key="2">
    <source>
        <dbReference type="EMBL" id="PQA91001.1"/>
    </source>
</evidence>
<reference evidence="3" key="3">
    <citation type="submission" date="2017-01" db="EMBL/GenBank/DDBJ databases">
        <authorList>
            <person name="Mah S.A."/>
            <person name="Swanson W.J."/>
            <person name="Moy G.W."/>
            <person name="Vacquier V.D."/>
        </authorList>
    </citation>
    <scope>NUCLEOTIDE SEQUENCE [LARGE SCALE GENOMIC DNA]</scope>
    <source>
        <strain evidence="3">DSM 21068</strain>
    </source>
</reference>
<evidence type="ECO:0000313" key="4">
    <source>
        <dbReference type="Proteomes" id="UP000186246"/>
    </source>
</evidence>
<dbReference type="STRING" id="551459.SAMN05421796_101711"/>
<evidence type="ECO:0000313" key="3">
    <source>
        <dbReference type="EMBL" id="SIS63241.1"/>
    </source>
</evidence>
<dbReference type="Proteomes" id="UP000186246">
    <property type="component" value="Unassembled WGS sequence"/>
</dbReference>
<evidence type="ECO:0008006" key="6">
    <source>
        <dbReference type="Google" id="ProtNLM"/>
    </source>
</evidence>
<reference evidence="4" key="2">
    <citation type="submission" date="2017-01" db="EMBL/GenBank/DDBJ databases">
        <authorList>
            <person name="Varghese N."/>
            <person name="Submissions S."/>
        </authorList>
    </citation>
    <scope>NUCLEOTIDE SEQUENCE [LARGE SCALE GENOMIC DNA]</scope>
    <source>
        <strain evidence="4">DSM 21068</strain>
    </source>
</reference>
<evidence type="ECO:0000256" key="1">
    <source>
        <dbReference type="SAM" id="SignalP"/>
    </source>
</evidence>
<dbReference type="RefSeq" id="WP_076449827.1">
    <property type="nucleotide sequence ID" value="NZ_FTOJ01000001.1"/>
</dbReference>
<accession>A0A1N7KNX9</accession>
<dbReference type="EMBL" id="FTOJ01000001">
    <property type="protein sequence ID" value="SIS63241.1"/>
    <property type="molecule type" value="Genomic_DNA"/>
</dbReference>
<protein>
    <recommendedName>
        <fullName evidence="6">C1q domain-containing protein</fullName>
    </recommendedName>
</protein>
<evidence type="ECO:0000313" key="5">
    <source>
        <dbReference type="Proteomes" id="UP000238314"/>
    </source>
</evidence>
<keyword evidence="5" id="KW-1185">Reference proteome</keyword>
<feature type="signal peptide" evidence="1">
    <location>
        <begin position="1"/>
        <end position="19"/>
    </location>
</feature>
<feature type="chain" id="PRO_5044563705" description="C1q domain-containing protein" evidence="1">
    <location>
        <begin position="20"/>
        <end position="294"/>
    </location>
</feature>
<keyword evidence="1" id="KW-0732">Signal</keyword>
<dbReference type="OrthoDB" id="1345111at2"/>
<organism evidence="3 4">
    <name type="scientific">Chryseobacterium piscicola</name>
    <dbReference type="NCBI Taxonomy" id="551459"/>
    <lineage>
        <taxon>Bacteria</taxon>
        <taxon>Pseudomonadati</taxon>
        <taxon>Bacteroidota</taxon>
        <taxon>Flavobacteriia</taxon>
        <taxon>Flavobacteriales</taxon>
        <taxon>Weeksellaceae</taxon>
        <taxon>Chryseobacterium group</taxon>
        <taxon>Chryseobacterium</taxon>
    </lineage>
</organism>
<dbReference type="EMBL" id="MUGO01000021">
    <property type="protein sequence ID" value="PQA91001.1"/>
    <property type="molecule type" value="Genomic_DNA"/>
</dbReference>
<sequence>MKKCYILFTALLCSYSINAQVGINTDDPKATLDVSKGTDASKPQGIIPPRVTGDELRANAALYGSAQNGTIVYVTAPGTITTEPKTSGITSRGLFIYDADESNGTGTGLWQILPDGLATPSSNGTGDGAYAAKLNGNINLLSLSAGLFASDFYYLPLSTTTSVIENQMGSSLITNDEYIVPSTGLYQINYSYRTGSGLTAELLSGGTPGVAILKTSTTGTRTRLDYRQFGGVNLLNITVALIPIVVSVSLTQGQISHIYQFQAGESLRFGIVKGGVNLSLLDNRSAEISIFRIK</sequence>
<dbReference type="AlphaFoldDB" id="A0A1N7KNX9"/>
<proteinExistence type="predicted"/>
<reference evidence="2 5" key="1">
    <citation type="submission" date="2016-11" db="EMBL/GenBank/DDBJ databases">
        <title>Whole genomes of Flavobacteriaceae.</title>
        <authorList>
            <person name="Stine C."/>
            <person name="Li C."/>
            <person name="Tadesse D."/>
        </authorList>
    </citation>
    <scope>NUCLEOTIDE SEQUENCE [LARGE SCALE GENOMIC DNA]</scope>
    <source>
        <strain evidence="2 5">DSM 21068</strain>
    </source>
</reference>